<dbReference type="OrthoDB" id="1792672at2"/>
<name>A0A1I3NLY7_9PLAN</name>
<dbReference type="InterPro" id="IPR002756">
    <property type="entry name" value="MfnF"/>
</dbReference>
<evidence type="ECO:0000313" key="3">
    <source>
        <dbReference type="Proteomes" id="UP000199518"/>
    </source>
</evidence>
<gene>
    <name evidence="2" type="ORF">SAMN05421753_115133</name>
</gene>
<evidence type="ECO:0000313" key="2">
    <source>
        <dbReference type="EMBL" id="SFJ09970.1"/>
    </source>
</evidence>
<dbReference type="AlphaFoldDB" id="A0A1I3NLY7"/>
<reference evidence="3" key="1">
    <citation type="submission" date="2016-10" db="EMBL/GenBank/DDBJ databases">
        <authorList>
            <person name="Varghese N."/>
            <person name="Submissions S."/>
        </authorList>
    </citation>
    <scope>NUCLEOTIDE SEQUENCE [LARGE SCALE GENOMIC DNA]</scope>
    <source>
        <strain evidence="3">DSM 26348</strain>
    </source>
</reference>
<dbReference type="SUPFAM" id="SSF53067">
    <property type="entry name" value="Actin-like ATPase domain"/>
    <property type="match status" value="1"/>
</dbReference>
<proteinExistence type="predicted"/>
<evidence type="ECO:0000259" key="1">
    <source>
        <dbReference type="Pfam" id="PF01968"/>
    </source>
</evidence>
<dbReference type="RefSeq" id="WP_092053562.1">
    <property type="nucleotide sequence ID" value="NZ_FOQD01000015.1"/>
</dbReference>
<dbReference type="Gene3D" id="3.30.420.190">
    <property type="entry name" value="conserved archaeal protein q6m145"/>
    <property type="match status" value="1"/>
</dbReference>
<dbReference type="Pfam" id="PF01968">
    <property type="entry name" value="Hydantoinase_A"/>
    <property type="match status" value="1"/>
</dbReference>
<feature type="domain" description="Hydantoinase A/oxoprolinase" evidence="1">
    <location>
        <begin position="53"/>
        <end position="296"/>
    </location>
</feature>
<dbReference type="InterPro" id="IPR043129">
    <property type="entry name" value="ATPase_NBD"/>
</dbReference>
<dbReference type="Proteomes" id="UP000199518">
    <property type="component" value="Unassembled WGS sequence"/>
</dbReference>
<dbReference type="STRING" id="1576369.SAMN05421753_115133"/>
<protein>
    <recommendedName>
        <fullName evidence="1">Hydantoinase A/oxoprolinase domain-containing protein</fullName>
    </recommendedName>
</protein>
<accession>A0A1I3NLY7</accession>
<sequence>MTAIGLDIGGANLKASDGTRAVSTPFPLWQNPNGLAAALEALLSSFSAGSPLAVTMTGELVDCFETKEEGVRHILSAVEKVADGRQVLVWQTGGEFVSIEDAIVLIPLVAAANWHALATWAGRMCPLGRALVFDIGSTTTDIIPIEDGLPAAQGLTDRERLATGELLYLGVRRTPLACLLGEVVVQGIRHGVARELFATTLDVHLLRGEIDEDPDCRDTANGRLATRSAATDRMARMICCDRDEVTAAEIQDLAACFFDRELELVVEALRQGWPVEPPVRVLVSGAGEFLARLALEGRGWTGGEVLSLGTLLGPELSRAACAVALSRLAAEHLSGQRLTFF</sequence>
<keyword evidence="3" id="KW-1185">Reference proteome</keyword>
<dbReference type="EMBL" id="FOQD01000015">
    <property type="protein sequence ID" value="SFJ09970.1"/>
    <property type="molecule type" value="Genomic_DNA"/>
</dbReference>
<dbReference type="Gene3D" id="3.30.420.40">
    <property type="match status" value="1"/>
</dbReference>
<dbReference type="NCBIfam" id="TIGR03123">
    <property type="entry name" value="one_C_unchar_1"/>
    <property type="match status" value="1"/>
</dbReference>
<dbReference type="GO" id="GO:0016787">
    <property type="term" value="F:hydrolase activity"/>
    <property type="evidence" value="ECO:0007669"/>
    <property type="project" value="InterPro"/>
</dbReference>
<organism evidence="2 3">
    <name type="scientific">Planctomicrobium piriforme</name>
    <dbReference type="NCBI Taxonomy" id="1576369"/>
    <lineage>
        <taxon>Bacteria</taxon>
        <taxon>Pseudomonadati</taxon>
        <taxon>Planctomycetota</taxon>
        <taxon>Planctomycetia</taxon>
        <taxon>Planctomycetales</taxon>
        <taxon>Planctomycetaceae</taxon>
        <taxon>Planctomicrobium</taxon>
    </lineage>
</organism>
<dbReference type="InterPro" id="IPR002821">
    <property type="entry name" value="Hydantoinase_A"/>
</dbReference>